<evidence type="ECO:0000313" key="2">
    <source>
        <dbReference type="Proteomes" id="UP001482513"/>
    </source>
</evidence>
<protein>
    <recommendedName>
        <fullName evidence="3">Protein kinase domain-containing protein</fullName>
    </recommendedName>
</protein>
<accession>A0ABV0K3G9</accession>
<reference evidence="1 2" key="1">
    <citation type="submission" date="2022-04" db="EMBL/GenBank/DDBJ databases">
        <title>Positive selection, recombination, and allopatry shape intraspecific diversity of widespread and dominant cyanobacteria.</title>
        <authorList>
            <person name="Wei J."/>
            <person name="Shu W."/>
            <person name="Hu C."/>
        </authorList>
    </citation>
    <scope>NUCLEOTIDE SEQUENCE [LARGE SCALE GENOMIC DNA]</scope>
    <source>
        <strain evidence="1 2">DQ-A4</strain>
    </source>
</reference>
<dbReference type="InterPro" id="IPR011009">
    <property type="entry name" value="Kinase-like_dom_sf"/>
</dbReference>
<dbReference type="Gene3D" id="1.10.510.10">
    <property type="entry name" value="Transferase(Phosphotransferase) domain 1"/>
    <property type="match status" value="1"/>
</dbReference>
<dbReference type="SUPFAM" id="SSF56112">
    <property type="entry name" value="Protein kinase-like (PK-like)"/>
    <property type="match status" value="1"/>
</dbReference>
<dbReference type="EMBL" id="JAMPKX010000003">
    <property type="protein sequence ID" value="MEP0947308.1"/>
    <property type="molecule type" value="Genomic_DNA"/>
</dbReference>
<sequence length="370" mass="42470">MSNNSVGDRLEKYFELSAKIAQLDSQKLHALLSDSKSKLGWGLTQTITVGQSQVFVKRIPVTQLEYDNLFSTKNLYDLPTYFNYGLGSAGLGVAGLNVFRELITHIKTSQWVLEGAIAAFPLVYHYRILPYLGLPTEVDKDCLKEFVAYWGNHENTGTYMLERANARYELVLFLEYLPQTLATWLQHHPHTLPKVLDSLREIITFLGAKGVIHFDAHFRNILTDGKQLYLTDFGLALDQSFALSDHERAFFETHRLYDYGEVFRNVGHMVQWHYDSCSQQAKRSIRIMCGIKDNTKRYELATLLLANLGQIHTNNTMDFGASWVAVVVKYCSVILLMRDFFFDIWGNTKKNTEFPHKTLQQLLTETGFLN</sequence>
<keyword evidence="2" id="KW-1185">Reference proteome</keyword>
<evidence type="ECO:0008006" key="3">
    <source>
        <dbReference type="Google" id="ProtNLM"/>
    </source>
</evidence>
<dbReference type="RefSeq" id="WP_190701891.1">
    <property type="nucleotide sequence ID" value="NZ_JAMPKX010000003.1"/>
</dbReference>
<gene>
    <name evidence="1" type="ORF">NC992_10530</name>
</gene>
<comment type="caution">
    <text evidence="1">The sequence shown here is derived from an EMBL/GenBank/DDBJ whole genome shotgun (WGS) entry which is preliminary data.</text>
</comment>
<proteinExistence type="predicted"/>
<organism evidence="1 2">
    <name type="scientific">Leptolyngbya subtilissima DQ-A4</name>
    <dbReference type="NCBI Taxonomy" id="2933933"/>
    <lineage>
        <taxon>Bacteria</taxon>
        <taxon>Bacillati</taxon>
        <taxon>Cyanobacteriota</taxon>
        <taxon>Cyanophyceae</taxon>
        <taxon>Leptolyngbyales</taxon>
        <taxon>Leptolyngbyaceae</taxon>
        <taxon>Leptolyngbya group</taxon>
        <taxon>Leptolyngbya</taxon>
    </lineage>
</organism>
<name>A0ABV0K3G9_9CYAN</name>
<evidence type="ECO:0000313" key="1">
    <source>
        <dbReference type="EMBL" id="MEP0947308.1"/>
    </source>
</evidence>
<dbReference type="Proteomes" id="UP001482513">
    <property type="component" value="Unassembled WGS sequence"/>
</dbReference>